<evidence type="ECO:0000259" key="8">
    <source>
        <dbReference type="PROSITE" id="PS50075"/>
    </source>
</evidence>
<dbReference type="Pfam" id="PF00109">
    <property type="entry name" value="ketoacyl-synt"/>
    <property type="match status" value="1"/>
</dbReference>
<dbReference type="Pfam" id="PF02801">
    <property type="entry name" value="Ketoacyl-synt_C"/>
    <property type="match status" value="1"/>
</dbReference>
<gene>
    <name evidence="11" type="ORF">AB5J49_46285</name>
</gene>
<keyword evidence="1" id="KW-0596">Phosphopantetheine</keyword>
<evidence type="ECO:0000259" key="10">
    <source>
        <dbReference type="PROSITE" id="PS52019"/>
    </source>
</evidence>
<name>A0AB39QCP4_9ACTN</name>
<dbReference type="SUPFAM" id="SSF53901">
    <property type="entry name" value="Thiolase-like"/>
    <property type="match status" value="1"/>
</dbReference>
<keyword evidence="2" id="KW-0597">Phosphoprotein</keyword>
<dbReference type="GO" id="GO:0017000">
    <property type="term" value="P:antibiotic biosynthetic process"/>
    <property type="evidence" value="ECO:0007669"/>
    <property type="project" value="UniProtKB-KW"/>
</dbReference>
<dbReference type="InterPro" id="IPR020841">
    <property type="entry name" value="PKS_Beta-ketoAc_synthase_dom"/>
</dbReference>
<dbReference type="Gene3D" id="3.30.70.3290">
    <property type="match status" value="1"/>
</dbReference>
<dbReference type="InterPro" id="IPR018201">
    <property type="entry name" value="Ketoacyl_synth_AS"/>
</dbReference>
<dbReference type="Gene3D" id="3.10.129.110">
    <property type="entry name" value="Polyketide synthase dehydratase"/>
    <property type="match status" value="1"/>
</dbReference>
<dbReference type="SUPFAM" id="SSF47336">
    <property type="entry name" value="ACP-like"/>
    <property type="match status" value="1"/>
</dbReference>
<protein>
    <submittedName>
        <fullName evidence="11">Type I polyketide synthase</fullName>
    </submittedName>
</protein>
<dbReference type="EMBL" id="CP163439">
    <property type="protein sequence ID" value="XDQ40161.1"/>
    <property type="molecule type" value="Genomic_DNA"/>
</dbReference>
<dbReference type="InterPro" id="IPR001227">
    <property type="entry name" value="Ac_transferase_dom_sf"/>
</dbReference>
<evidence type="ECO:0000256" key="3">
    <source>
        <dbReference type="ARBA" id="ARBA00022679"/>
    </source>
</evidence>
<evidence type="ECO:0000256" key="1">
    <source>
        <dbReference type="ARBA" id="ARBA00022450"/>
    </source>
</evidence>
<dbReference type="SUPFAM" id="SSF52151">
    <property type="entry name" value="FabD/lysophospholipase-like"/>
    <property type="match status" value="1"/>
</dbReference>
<dbReference type="Pfam" id="PF22621">
    <property type="entry name" value="CurL-like_PKS_C"/>
    <property type="match status" value="1"/>
</dbReference>
<accession>A0AB39QCP4</accession>
<dbReference type="InterPro" id="IPR036736">
    <property type="entry name" value="ACP-like_sf"/>
</dbReference>
<dbReference type="InterPro" id="IPR016035">
    <property type="entry name" value="Acyl_Trfase/lysoPLipase"/>
</dbReference>
<dbReference type="Pfam" id="PF00698">
    <property type="entry name" value="Acyl_transf_1"/>
    <property type="match status" value="1"/>
</dbReference>
<feature type="domain" description="Ketosynthase family 3 (KS3)" evidence="9">
    <location>
        <begin position="3"/>
        <end position="428"/>
    </location>
</feature>
<evidence type="ECO:0000256" key="6">
    <source>
        <dbReference type="PROSITE-ProRule" id="PRU01363"/>
    </source>
</evidence>
<dbReference type="InterPro" id="IPR014043">
    <property type="entry name" value="Acyl_transferase_dom"/>
</dbReference>
<feature type="region of interest" description="Disordered" evidence="7">
    <location>
        <begin position="1320"/>
        <end position="1339"/>
    </location>
</feature>
<dbReference type="SMART" id="SM00827">
    <property type="entry name" value="PKS_AT"/>
    <property type="match status" value="1"/>
</dbReference>
<organism evidence="11">
    <name type="scientific">Streptomyces sp. R28</name>
    <dbReference type="NCBI Taxonomy" id="3238628"/>
    <lineage>
        <taxon>Bacteria</taxon>
        <taxon>Bacillati</taxon>
        <taxon>Actinomycetota</taxon>
        <taxon>Actinomycetes</taxon>
        <taxon>Kitasatosporales</taxon>
        <taxon>Streptomycetaceae</taxon>
        <taxon>Streptomyces</taxon>
    </lineage>
</organism>
<feature type="domain" description="PKS/mFAS DH" evidence="10">
    <location>
        <begin position="885"/>
        <end position="1170"/>
    </location>
</feature>
<dbReference type="PANTHER" id="PTHR43775">
    <property type="entry name" value="FATTY ACID SYNTHASE"/>
    <property type="match status" value="1"/>
</dbReference>
<evidence type="ECO:0000256" key="4">
    <source>
        <dbReference type="ARBA" id="ARBA00023194"/>
    </source>
</evidence>
<comment type="caution">
    <text evidence="6">Lacks conserved residue(s) required for the propagation of feature annotation.</text>
</comment>
<dbReference type="GO" id="GO:0004315">
    <property type="term" value="F:3-oxoacyl-[acyl-carrier-protein] synthase activity"/>
    <property type="evidence" value="ECO:0007669"/>
    <property type="project" value="InterPro"/>
</dbReference>
<dbReference type="FunFam" id="3.40.366.10:FF:000002">
    <property type="entry name" value="Probable polyketide synthase 2"/>
    <property type="match status" value="1"/>
</dbReference>
<dbReference type="InterPro" id="IPR042104">
    <property type="entry name" value="PKS_dehydratase_sf"/>
</dbReference>
<feature type="region of interest" description="N-terminal hotdog fold" evidence="6">
    <location>
        <begin position="885"/>
        <end position="1015"/>
    </location>
</feature>
<feature type="compositionally biased region" description="Basic and acidic residues" evidence="7">
    <location>
        <begin position="1330"/>
        <end position="1339"/>
    </location>
</feature>
<feature type="domain" description="Carrier" evidence="8">
    <location>
        <begin position="1247"/>
        <end position="1324"/>
    </location>
</feature>
<evidence type="ECO:0000313" key="11">
    <source>
        <dbReference type="EMBL" id="XDQ40161.1"/>
    </source>
</evidence>
<feature type="region of interest" description="C-terminal hotdog fold" evidence="6">
    <location>
        <begin position="1032"/>
        <end position="1170"/>
    </location>
</feature>
<dbReference type="InterPro" id="IPR049551">
    <property type="entry name" value="PKS_DH_C"/>
</dbReference>
<dbReference type="GO" id="GO:0031177">
    <property type="term" value="F:phosphopantetheine binding"/>
    <property type="evidence" value="ECO:0007669"/>
    <property type="project" value="InterPro"/>
</dbReference>
<dbReference type="Pfam" id="PF14765">
    <property type="entry name" value="PS-DH"/>
    <property type="match status" value="1"/>
</dbReference>
<keyword evidence="5" id="KW-0012">Acyltransferase</keyword>
<dbReference type="PROSITE" id="PS00606">
    <property type="entry name" value="KS3_1"/>
    <property type="match status" value="1"/>
</dbReference>
<dbReference type="SMART" id="SM00825">
    <property type="entry name" value="PKS_KS"/>
    <property type="match status" value="1"/>
</dbReference>
<dbReference type="PROSITE" id="PS52004">
    <property type="entry name" value="KS3_2"/>
    <property type="match status" value="1"/>
</dbReference>
<dbReference type="InterPro" id="IPR016039">
    <property type="entry name" value="Thiolase-like"/>
</dbReference>
<proteinExistence type="predicted"/>
<reference evidence="11" key="1">
    <citation type="submission" date="2024-07" db="EMBL/GenBank/DDBJ databases">
        <authorList>
            <person name="Yu S.T."/>
        </authorList>
    </citation>
    <scope>NUCLEOTIDE SEQUENCE</scope>
    <source>
        <strain evidence="11">R28</strain>
    </source>
</reference>
<feature type="region of interest" description="Disordered" evidence="7">
    <location>
        <begin position="1216"/>
        <end position="1252"/>
    </location>
</feature>
<dbReference type="CDD" id="cd00833">
    <property type="entry name" value="PKS"/>
    <property type="match status" value="1"/>
</dbReference>
<dbReference type="SMART" id="SM00823">
    <property type="entry name" value="PKS_PP"/>
    <property type="match status" value="1"/>
</dbReference>
<dbReference type="Gene3D" id="3.40.366.10">
    <property type="entry name" value="Malonyl-Coenzyme A Acyl Carrier Protein, domain 2"/>
    <property type="match status" value="1"/>
</dbReference>
<dbReference type="SUPFAM" id="SSF55048">
    <property type="entry name" value="Probable ACP-binding domain of malonyl-CoA ACP transacylase"/>
    <property type="match status" value="1"/>
</dbReference>
<evidence type="ECO:0000256" key="7">
    <source>
        <dbReference type="SAM" id="MobiDB-lite"/>
    </source>
</evidence>
<dbReference type="GO" id="GO:0005737">
    <property type="term" value="C:cytoplasm"/>
    <property type="evidence" value="ECO:0007669"/>
    <property type="project" value="TreeGrafter"/>
</dbReference>
<dbReference type="InterPro" id="IPR009081">
    <property type="entry name" value="PP-bd_ACP"/>
</dbReference>
<dbReference type="Gene3D" id="1.10.1200.10">
    <property type="entry name" value="ACP-like"/>
    <property type="match status" value="1"/>
</dbReference>
<dbReference type="GO" id="GO:0004312">
    <property type="term" value="F:fatty acid synthase activity"/>
    <property type="evidence" value="ECO:0007669"/>
    <property type="project" value="TreeGrafter"/>
</dbReference>
<keyword evidence="4" id="KW-0045">Antibiotic biosynthesis</keyword>
<dbReference type="InterPro" id="IPR016036">
    <property type="entry name" value="Malonyl_transacylase_ACP-bd"/>
</dbReference>
<dbReference type="Gene3D" id="3.40.47.10">
    <property type="match status" value="1"/>
</dbReference>
<dbReference type="Pfam" id="PF00550">
    <property type="entry name" value="PP-binding"/>
    <property type="match status" value="1"/>
</dbReference>
<dbReference type="InterPro" id="IPR050091">
    <property type="entry name" value="PKS_NRPS_Biosynth_Enz"/>
</dbReference>
<dbReference type="InterPro" id="IPR049900">
    <property type="entry name" value="PKS_mFAS_DH"/>
</dbReference>
<dbReference type="PROSITE" id="PS52019">
    <property type="entry name" value="PKS_MFAS_DH"/>
    <property type="match status" value="1"/>
</dbReference>
<dbReference type="RefSeq" id="WP_369174867.1">
    <property type="nucleotide sequence ID" value="NZ_CP163439.1"/>
</dbReference>
<keyword evidence="3" id="KW-0808">Transferase</keyword>
<dbReference type="GO" id="GO:0071770">
    <property type="term" value="P:DIM/DIP cell wall layer assembly"/>
    <property type="evidence" value="ECO:0007669"/>
    <property type="project" value="TreeGrafter"/>
</dbReference>
<sequence>MPSTAIAIVGMGCRFPGVESVDELWDVLVANTDTVIPVPPERFGAADCYDPVPMTPGRTVSRHGGFLTDPFGFDAAFFGISPVEAREMDPQQRLLLHVAWEALESAGIRPSLLAGSRGGVFVGQATAEHAETDPRAHEPDVRGMVGSRVRAVTAGRISYALDLRGPSVVLDTACSSSLVAVHAARQSLLTGESDLCIAAGVNVIMSLHDSIAYSQGGMLSPGGHCRFGDIRADGFVRSEGVGAVVLKRLDDALRDGDPVCAVLLGSATTNDGAASGVLIRPSVEGQADSLRQACASAGVKPSDLDYVEAHGTGTHVGDEVELRSLAESAGPGRSADRPLLTGSVKTNLGHTEAAAGIAGLIKAALILRHGVLPASLHLDEPHPLLKQDDFPVRVVTRNQPLSTAGSAALLGVTSLGLSGTNAHLVLGAPVAEPVPAAHRTATDAGPHLLVLSARTSGSLRRLAEDYAAYLGSSGRGRLYRLADICSAAATGRDAHPHRLWVVGDDHDSLAQRLRSLAAGETIADGGIAEAGLSGDKRVVFVFSGQGSQWAGMSRALYRSSPAFRTALDACDRVVRKELGWSLLDRLMSGDCELPADVSTVQPSLWAVQVALAAAWRERGVEPDLCMGHSMGEVAAAHVCGALTLDDAAAVICRRSRLMQRMAGRGAMLVVELSAAGARQYTEAYGRTVCVAAENAPTTTVLAGDPVSLAALQAELEESNILCHPVKVNVASHSPQMDALRDDLLRELAELSPAPGATRMVSTVYGSEVTGPELTAAYWMDNLRRPVRFADSVRKVAGETESVFVEVSPHPVLVAALDDTLGGDHGDAAAVASLHRTCDEPTELARAAGRLFAHGGRVDWQRWYGGGPRHVPSLPAYSWDLVRFRREAADPVAARRSAASHVRHIDLASWGGTDDWGDGVAVDGFAPVPPIVYLTAMLETAQEADRTTSFELRHVQLGDAPVPAAAADGTTLRVALDGYQEGDGHSRDVTVQASLRGASTPVFCASGRLVRADAEKAGLEPSDVLDAALARCRDYLGAQDFLSLAQRHGYDIQEPFRAVEHLWRRDGEAVARIRLSKPLPRVGWEAGLLSLLAARPGAASGNDDCACDPVSFEAVRFYGEPESDFWALSAVRPESTGASLLADVVLISPDRRVLARFSGIRMRRRTRSARSSMPPSSLPALVSALAEQCVAPLTNMVKKVAQPLGVSFLTSLLRPAEPAGTDRDSTSATAGTVHHDTPLTDPTLSSRPRREDATESLLEHCAALLGMPVSDIDERRPLRDLGLDSLMASQLRQRLRRHHGVEIPVGRLLGAESLADLRKSLARNGVRPGPRNHDEPRHSA</sequence>
<dbReference type="PANTHER" id="PTHR43775:SF37">
    <property type="entry name" value="SI:DKEY-61P9.11"/>
    <property type="match status" value="1"/>
</dbReference>
<dbReference type="InterPro" id="IPR014031">
    <property type="entry name" value="Ketoacyl_synth_C"/>
</dbReference>
<dbReference type="InterPro" id="IPR014030">
    <property type="entry name" value="Ketoacyl_synth_N"/>
</dbReference>
<evidence type="ECO:0000256" key="5">
    <source>
        <dbReference type="ARBA" id="ARBA00023315"/>
    </source>
</evidence>
<dbReference type="InterPro" id="IPR020806">
    <property type="entry name" value="PKS_PP-bd"/>
</dbReference>
<dbReference type="PROSITE" id="PS50075">
    <property type="entry name" value="CARRIER"/>
    <property type="match status" value="1"/>
</dbReference>
<dbReference type="GO" id="GO:0005886">
    <property type="term" value="C:plasma membrane"/>
    <property type="evidence" value="ECO:0007669"/>
    <property type="project" value="TreeGrafter"/>
</dbReference>
<dbReference type="GO" id="GO:0006633">
    <property type="term" value="P:fatty acid biosynthetic process"/>
    <property type="evidence" value="ECO:0007669"/>
    <property type="project" value="InterPro"/>
</dbReference>
<evidence type="ECO:0000256" key="2">
    <source>
        <dbReference type="ARBA" id="ARBA00022553"/>
    </source>
</evidence>
<evidence type="ECO:0000259" key="9">
    <source>
        <dbReference type="PROSITE" id="PS52004"/>
    </source>
</evidence>